<evidence type="ECO:0000313" key="4">
    <source>
        <dbReference type="EMBL" id="KAF3002397.1"/>
    </source>
</evidence>
<evidence type="ECO:0000256" key="2">
    <source>
        <dbReference type="ARBA" id="ARBA00023242"/>
    </source>
</evidence>
<feature type="region of interest" description="Disordered" evidence="3">
    <location>
        <begin position="368"/>
        <end position="640"/>
    </location>
</feature>
<dbReference type="Proteomes" id="UP000801428">
    <property type="component" value="Unassembled WGS sequence"/>
</dbReference>
<feature type="compositionally biased region" description="Pro residues" evidence="3">
    <location>
        <begin position="438"/>
        <end position="448"/>
    </location>
</feature>
<protein>
    <recommendedName>
        <fullName evidence="6">LisH domain-containing protein</fullName>
    </recommendedName>
</protein>
<proteinExistence type="predicted"/>
<dbReference type="GO" id="GO:0045944">
    <property type="term" value="P:positive regulation of transcription by RNA polymerase II"/>
    <property type="evidence" value="ECO:0007669"/>
    <property type="project" value="TreeGrafter"/>
</dbReference>
<evidence type="ECO:0000256" key="3">
    <source>
        <dbReference type="SAM" id="MobiDB-lite"/>
    </source>
</evidence>
<feature type="compositionally biased region" description="Low complexity" evidence="3">
    <location>
        <begin position="227"/>
        <end position="239"/>
    </location>
</feature>
<comment type="subcellular location">
    <subcellularLocation>
        <location evidence="1">Nucleus</location>
    </subcellularLocation>
</comment>
<feature type="compositionally biased region" description="Polar residues" evidence="3">
    <location>
        <begin position="469"/>
        <end position="479"/>
    </location>
</feature>
<feature type="compositionally biased region" description="Low complexity" evidence="3">
    <location>
        <begin position="503"/>
        <end position="520"/>
    </location>
</feature>
<evidence type="ECO:0000256" key="1">
    <source>
        <dbReference type="ARBA" id="ARBA00004123"/>
    </source>
</evidence>
<feature type="compositionally biased region" description="Polar residues" evidence="3">
    <location>
        <begin position="252"/>
        <end position="272"/>
    </location>
</feature>
<gene>
    <name evidence="4" type="ORF">E8E13_002411</name>
</gene>
<dbReference type="OrthoDB" id="5600002at2759"/>
<dbReference type="PANTHER" id="PTHR12610:SF12">
    <property type="entry name" value="SEQUENCE-SPECIFIC SINGLE-STRANDED DNA-BINDING PROTEIN, ISOFORM D"/>
    <property type="match status" value="1"/>
</dbReference>
<evidence type="ECO:0000313" key="5">
    <source>
        <dbReference type="Proteomes" id="UP000801428"/>
    </source>
</evidence>
<dbReference type="GO" id="GO:0005634">
    <property type="term" value="C:nucleus"/>
    <property type="evidence" value="ECO:0007669"/>
    <property type="project" value="UniProtKB-SubCell"/>
</dbReference>
<dbReference type="AlphaFoldDB" id="A0A9P4WAN2"/>
<accession>A0A9P4WAN2</accession>
<keyword evidence="5" id="KW-1185">Reference proteome</keyword>
<evidence type="ECO:0008006" key="6">
    <source>
        <dbReference type="Google" id="ProtNLM"/>
    </source>
</evidence>
<name>A0A9P4WAN2_CURKU</name>
<sequence length="690" mass="75109">MQNQQMQMAMNGGPVNGTPVMANMNMPGPPQRQQMDPREQLNTYIYDYFLRNNHNRLARAMVECDMKMSTTPPTKTSPGNKPNGMDMDDDASGLPHPLLPEKQLADNSFLLDWWVQFWDIFQASKVRSGQASKGTHYIQHTRNITQMQNEQRNQRMMMSNPMNAQYQNMNMMRGNMPNGVAQNDLKRAALQNNRPNGNPMAQMNKPTMMGAQMQRDGSQMDMNGQRAPSPNSNENAPSPNKRPRVEGAMGNNVPNAQFNEFGQPANNAQQDKSMQVYAQSLVQQHRVALNNTASPQAMTQGSPMNQGLDGQEIMFAGGNQPRPGMPPQQPGQPQQGSHALQDYQMQLMLLEQQNKKRLLMARQEQDNISGPHQQGQGPFPPAMSPSGTRAGPSPNPADMKGRTPKLGQQGLPGSPMPEGVMQQQRASPAPNMNFPDPNLAPPGMPPQFYPQMPNNPMMRPPSSHPGANFNGQQQMTPQQMEAMRNGQMNGQWRGGPPQPGMPQQPMMGGPMAGGPQQRGQMPPPPAPTNEQRPEASPAMSNQAPPTPNQTNKAGPKKKGAKDNKKPAPKKGPNAGTTPASAAGEEAPTPTPSTPITPMHPKTFNPNGQPQQAPQQPPQAQAPSQQAMGNDAPFGDLTESTFDIGLNFGDNDATLENFDFDSFLHTGEDSGGFGIGVFDDFTNGVEAGDAM</sequence>
<feature type="compositionally biased region" description="Low complexity" evidence="3">
    <location>
        <begin position="570"/>
        <end position="587"/>
    </location>
</feature>
<reference evidence="4" key="1">
    <citation type="submission" date="2019-04" db="EMBL/GenBank/DDBJ databases">
        <title>Sequencing of skin fungus with MAO and IRED activity.</title>
        <authorList>
            <person name="Marsaioli A.J."/>
            <person name="Bonatto J.M.C."/>
            <person name="Reis Junior O."/>
        </authorList>
    </citation>
    <scope>NUCLEOTIDE SEQUENCE</scope>
    <source>
        <strain evidence="4">30M1</strain>
    </source>
</reference>
<dbReference type="PANTHER" id="PTHR12610">
    <property type="entry name" value="SINGLE STRANDED DNA BINDING PROTEIN"/>
    <property type="match status" value="1"/>
</dbReference>
<feature type="region of interest" description="Disordered" evidence="3">
    <location>
        <begin position="317"/>
        <end position="338"/>
    </location>
</feature>
<feature type="compositionally biased region" description="Low complexity" evidence="3">
    <location>
        <begin position="608"/>
        <end position="626"/>
    </location>
</feature>
<organism evidence="4 5">
    <name type="scientific">Curvularia kusanoi</name>
    <name type="common">Cochliobolus kusanoi</name>
    <dbReference type="NCBI Taxonomy" id="90978"/>
    <lineage>
        <taxon>Eukaryota</taxon>
        <taxon>Fungi</taxon>
        <taxon>Dikarya</taxon>
        <taxon>Ascomycota</taxon>
        <taxon>Pezizomycotina</taxon>
        <taxon>Dothideomycetes</taxon>
        <taxon>Pleosporomycetidae</taxon>
        <taxon>Pleosporales</taxon>
        <taxon>Pleosporineae</taxon>
        <taxon>Pleosporaceae</taxon>
        <taxon>Curvularia</taxon>
    </lineage>
</organism>
<feature type="region of interest" description="Disordered" evidence="3">
    <location>
        <begin position="210"/>
        <end position="272"/>
    </location>
</feature>
<keyword evidence="2" id="KW-0539">Nucleus</keyword>
<dbReference type="EMBL" id="SWKU01000011">
    <property type="protein sequence ID" value="KAF3002397.1"/>
    <property type="molecule type" value="Genomic_DNA"/>
</dbReference>
<comment type="caution">
    <text evidence="4">The sequence shown here is derived from an EMBL/GenBank/DDBJ whole genome shotgun (WGS) entry which is preliminary data.</text>
</comment>